<dbReference type="EMBL" id="LDAU01000083">
    <property type="protein sequence ID" value="KRX07414.1"/>
    <property type="molecule type" value="Genomic_DNA"/>
</dbReference>
<dbReference type="GO" id="GO:0005634">
    <property type="term" value="C:nucleus"/>
    <property type="evidence" value="ECO:0007669"/>
    <property type="project" value="TreeGrafter"/>
</dbReference>
<keyword evidence="3" id="KW-0436">Ligase</keyword>
<dbReference type="InterPro" id="IPR009210">
    <property type="entry name" value="ASCC1"/>
</dbReference>
<dbReference type="Proteomes" id="UP000054937">
    <property type="component" value="Unassembled WGS sequence"/>
</dbReference>
<organism evidence="3 4">
    <name type="scientific">Pseudocohnilembus persalinus</name>
    <name type="common">Ciliate</name>
    <dbReference type="NCBI Taxonomy" id="266149"/>
    <lineage>
        <taxon>Eukaryota</taxon>
        <taxon>Sar</taxon>
        <taxon>Alveolata</taxon>
        <taxon>Ciliophora</taxon>
        <taxon>Intramacronucleata</taxon>
        <taxon>Oligohymenophorea</taxon>
        <taxon>Scuticociliatia</taxon>
        <taxon>Philasterida</taxon>
        <taxon>Pseudocohnilembidae</taxon>
        <taxon>Pseudocohnilembus</taxon>
    </lineage>
</organism>
<feature type="domain" description="A-kinase anchor protein 7-like phosphoesterase" evidence="2">
    <location>
        <begin position="76"/>
        <end position="282"/>
    </location>
</feature>
<evidence type="ECO:0000313" key="3">
    <source>
        <dbReference type="EMBL" id="KRX07414.1"/>
    </source>
</evidence>
<evidence type="ECO:0000256" key="1">
    <source>
        <dbReference type="SAM" id="Coils"/>
    </source>
</evidence>
<accession>A0A0V0QYR8</accession>
<keyword evidence="1" id="KW-0175">Coiled coil</keyword>
<dbReference type="PANTHER" id="PTHR13360">
    <property type="entry name" value="ACTIVATING SIGNAL COINTEGRATOR 1 COMPLEX SUBUNIT 1"/>
    <property type="match status" value="1"/>
</dbReference>
<comment type="caution">
    <text evidence="3">The sequence shown here is derived from an EMBL/GenBank/DDBJ whole genome shotgun (WGS) entry which is preliminary data.</text>
</comment>
<name>A0A0V0QYR8_PSEPJ</name>
<evidence type="ECO:0000313" key="4">
    <source>
        <dbReference type="Proteomes" id="UP000054937"/>
    </source>
</evidence>
<dbReference type="Gene3D" id="3.90.1140.10">
    <property type="entry name" value="Cyclic phosphodiesterase"/>
    <property type="match status" value="1"/>
</dbReference>
<dbReference type="GO" id="GO:0006307">
    <property type="term" value="P:DNA alkylation repair"/>
    <property type="evidence" value="ECO:0007669"/>
    <property type="project" value="InterPro"/>
</dbReference>
<dbReference type="InterPro" id="IPR009097">
    <property type="entry name" value="Cyclic_Pdiesterase"/>
</dbReference>
<dbReference type="InterPro" id="IPR019510">
    <property type="entry name" value="AKAP7-like_phosphoesterase"/>
</dbReference>
<keyword evidence="4" id="KW-1185">Reference proteome</keyword>
<proteinExistence type="predicted"/>
<dbReference type="PANTHER" id="PTHR13360:SF1">
    <property type="entry name" value="ACTIVATING SIGNAL COINTEGRATOR 1 COMPLEX SUBUNIT 1"/>
    <property type="match status" value="1"/>
</dbReference>
<protein>
    <submittedName>
        <fullName evidence="3">RNA ligase/cyclic nucleotide phosphodiesterase</fullName>
    </submittedName>
</protein>
<dbReference type="SUPFAM" id="SSF55144">
    <property type="entry name" value="LigT-like"/>
    <property type="match status" value="1"/>
</dbReference>
<dbReference type="GO" id="GO:0006355">
    <property type="term" value="P:regulation of DNA-templated transcription"/>
    <property type="evidence" value="ECO:0007669"/>
    <property type="project" value="TreeGrafter"/>
</dbReference>
<gene>
    <name evidence="3" type="ORF">PPERSA_03247</name>
</gene>
<evidence type="ECO:0000259" key="2">
    <source>
        <dbReference type="Pfam" id="PF10469"/>
    </source>
</evidence>
<dbReference type="InParanoid" id="A0A0V0QYR8"/>
<dbReference type="GO" id="GO:0016874">
    <property type="term" value="F:ligase activity"/>
    <property type="evidence" value="ECO:0007669"/>
    <property type="project" value="UniProtKB-KW"/>
</dbReference>
<dbReference type="Pfam" id="PF10469">
    <property type="entry name" value="AKAP7_NLS"/>
    <property type="match status" value="1"/>
</dbReference>
<dbReference type="OMA" id="PVCARNE"/>
<sequence length="284" mass="33631">MALDSNQYKKQVNDINSKNMISYSGGGWKVMEDEPVCARNEEERKKERERILQQEQKLIQEHMKSQKNEQERKQRFTHFLNLPLNTPILIHQIQELQKQTKLPFLDPRKAHLTLLLLKLNNETLLEKTRQTLAKIVPKLKKIIQNKNQENKLNLKGLGYFGQSAKEARVLFIKINEDKGYEILKEIVDLICKSFIEEEIIEEKDLQYIKFNRATRMYEIEQMHVTLMKTEENGPQSYNVEQIMTQYNDFFDVKNLKFDNLEVSNLDGKVQQDGFYKSLISYSLV</sequence>
<feature type="coiled-coil region" evidence="1">
    <location>
        <begin position="37"/>
        <end position="72"/>
    </location>
</feature>
<dbReference type="AlphaFoldDB" id="A0A0V0QYR8"/>
<reference evidence="3 4" key="1">
    <citation type="journal article" date="2015" name="Sci. Rep.">
        <title>Genome of the facultative scuticociliatosis pathogen Pseudocohnilembus persalinus provides insight into its virulence through horizontal gene transfer.</title>
        <authorList>
            <person name="Xiong J."/>
            <person name="Wang G."/>
            <person name="Cheng J."/>
            <person name="Tian M."/>
            <person name="Pan X."/>
            <person name="Warren A."/>
            <person name="Jiang C."/>
            <person name="Yuan D."/>
            <person name="Miao W."/>
        </authorList>
    </citation>
    <scope>NUCLEOTIDE SEQUENCE [LARGE SCALE GENOMIC DNA]</scope>
    <source>
        <strain evidence="3">36N120E</strain>
    </source>
</reference>